<feature type="domain" description="Mei2-like C-terminal RNA recognition motif" evidence="2">
    <location>
        <begin position="185"/>
        <end position="293"/>
    </location>
</feature>
<dbReference type="GO" id="GO:0003676">
    <property type="term" value="F:nucleic acid binding"/>
    <property type="evidence" value="ECO:0007669"/>
    <property type="project" value="InterPro"/>
</dbReference>
<feature type="compositionally biased region" description="Low complexity" evidence="1">
    <location>
        <begin position="117"/>
        <end position="127"/>
    </location>
</feature>
<evidence type="ECO:0000313" key="3">
    <source>
        <dbReference type="EMBL" id="KAE9447331.1"/>
    </source>
</evidence>
<dbReference type="Proteomes" id="UP000428333">
    <property type="component" value="Linkage Group LG13"/>
</dbReference>
<dbReference type="InterPro" id="IPR007201">
    <property type="entry name" value="Mei2-like_Rrm_C"/>
</dbReference>
<dbReference type="AlphaFoldDB" id="A0A6A4KVG7"/>
<sequence>MAASRGLNPRAPAYIPLSYPTQTPFTNFPPLPLHIHHFHHFPFSSPPPLPPSFFPTASQSPLLHPQSPLYTTPYPIHPLPPPPPRVVEPPPVVPSTVGPETGRIGGPRRRPRAVTCGSRGTTSGFRSSQHHHQKEPNFGRRFNSNNKFGNTSRAGSSSCSRIWERRRGSTLKKYEVLPLSHCEEKTTVMIKNIPKLYSGELLLKFLDEHCLLENQKSKENSEEGDRTVSAFDFMYLPIDFSTGCSRGFAFVNFTEARAVWKFLRACNGKTWDLFQSPKICEIVCAKIQELQYLARLGEVFLPRLAVFSLSLSVAASWSKDRSEIGAGLWVFFTCGFPGWGLPIACGADQSPVSRGRKSGNG</sequence>
<keyword evidence="4" id="KW-1185">Reference proteome</keyword>
<reference evidence="3 4" key="1">
    <citation type="journal article" date="2019" name="Genome Biol. Evol.">
        <title>The Rhododendron genome and chromosomal organization provide insight into shared whole-genome duplications across the heath family (Ericaceae).</title>
        <authorList>
            <person name="Soza V.L."/>
            <person name="Lindsley D."/>
            <person name="Waalkes A."/>
            <person name="Ramage E."/>
            <person name="Patwardhan R.P."/>
            <person name="Burton J.N."/>
            <person name="Adey A."/>
            <person name="Kumar A."/>
            <person name="Qiu R."/>
            <person name="Shendure J."/>
            <person name="Hall B."/>
        </authorList>
    </citation>
    <scope>NUCLEOTIDE SEQUENCE [LARGE SCALE GENOMIC DNA]</scope>
    <source>
        <strain evidence="3">RSF 1966-606</strain>
    </source>
</reference>
<organism evidence="3 4">
    <name type="scientific">Rhododendron williamsianum</name>
    <dbReference type="NCBI Taxonomy" id="262921"/>
    <lineage>
        <taxon>Eukaryota</taxon>
        <taxon>Viridiplantae</taxon>
        <taxon>Streptophyta</taxon>
        <taxon>Embryophyta</taxon>
        <taxon>Tracheophyta</taxon>
        <taxon>Spermatophyta</taxon>
        <taxon>Magnoliopsida</taxon>
        <taxon>eudicotyledons</taxon>
        <taxon>Gunneridae</taxon>
        <taxon>Pentapetalae</taxon>
        <taxon>asterids</taxon>
        <taxon>Ericales</taxon>
        <taxon>Ericaceae</taxon>
        <taxon>Ericoideae</taxon>
        <taxon>Rhodoreae</taxon>
        <taxon>Rhododendron</taxon>
    </lineage>
</organism>
<dbReference type="EMBL" id="QEFC01003700">
    <property type="protein sequence ID" value="KAE9447331.1"/>
    <property type="molecule type" value="Genomic_DNA"/>
</dbReference>
<accession>A0A6A4KVG7</accession>
<dbReference type="InterPro" id="IPR035979">
    <property type="entry name" value="RBD_domain_sf"/>
</dbReference>
<evidence type="ECO:0000259" key="2">
    <source>
        <dbReference type="Pfam" id="PF04059"/>
    </source>
</evidence>
<evidence type="ECO:0000256" key="1">
    <source>
        <dbReference type="SAM" id="MobiDB-lite"/>
    </source>
</evidence>
<dbReference type="Gene3D" id="3.30.70.330">
    <property type="match status" value="1"/>
</dbReference>
<gene>
    <name evidence="3" type="ORF">C3L33_20787</name>
</gene>
<evidence type="ECO:0000313" key="4">
    <source>
        <dbReference type="Proteomes" id="UP000428333"/>
    </source>
</evidence>
<dbReference type="InterPro" id="IPR012677">
    <property type="entry name" value="Nucleotide-bd_a/b_plait_sf"/>
</dbReference>
<comment type="caution">
    <text evidence="3">The sequence shown here is derived from an EMBL/GenBank/DDBJ whole genome shotgun (WGS) entry which is preliminary data.</text>
</comment>
<protein>
    <recommendedName>
        <fullName evidence="2">Mei2-like C-terminal RNA recognition motif domain-containing protein</fullName>
    </recommendedName>
</protein>
<feature type="non-terminal residue" evidence="3">
    <location>
        <position position="1"/>
    </location>
</feature>
<dbReference type="Pfam" id="PF04059">
    <property type="entry name" value="RRM_2"/>
    <property type="match status" value="1"/>
</dbReference>
<name>A0A6A4KVG7_9ERIC</name>
<dbReference type="SUPFAM" id="SSF54928">
    <property type="entry name" value="RNA-binding domain, RBD"/>
    <property type="match status" value="1"/>
</dbReference>
<feature type="compositionally biased region" description="Polar residues" evidence="1">
    <location>
        <begin position="142"/>
        <end position="156"/>
    </location>
</feature>
<dbReference type="OrthoDB" id="417481at2759"/>
<feature type="region of interest" description="Disordered" evidence="1">
    <location>
        <begin position="96"/>
        <end position="156"/>
    </location>
</feature>
<proteinExistence type="predicted"/>